<feature type="signal peptide" evidence="1">
    <location>
        <begin position="1"/>
        <end position="20"/>
    </location>
</feature>
<organism evidence="2 3">
    <name type="scientific">Penicillium coprophilum</name>
    <dbReference type="NCBI Taxonomy" id="36646"/>
    <lineage>
        <taxon>Eukaryota</taxon>
        <taxon>Fungi</taxon>
        <taxon>Dikarya</taxon>
        <taxon>Ascomycota</taxon>
        <taxon>Pezizomycotina</taxon>
        <taxon>Eurotiomycetes</taxon>
        <taxon>Eurotiomycetidae</taxon>
        <taxon>Eurotiales</taxon>
        <taxon>Aspergillaceae</taxon>
        <taxon>Penicillium</taxon>
    </lineage>
</organism>
<feature type="chain" id="PRO_5013048411" evidence="1">
    <location>
        <begin position="21"/>
        <end position="133"/>
    </location>
</feature>
<protein>
    <submittedName>
        <fullName evidence="2">Uncharacterized protein</fullName>
    </submittedName>
</protein>
<proteinExistence type="predicted"/>
<evidence type="ECO:0000313" key="2">
    <source>
        <dbReference type="EMBL" id="OQE46273.1"/>
    </source>
</evidence>
<sequence>MKLTGLTITLALASLAHCTALPSLSNVEGSIAGIQDAVGGACYGYRANIVVSVTSTAGGLTSGPKRDYTTALLYLRSVSSTTLLVVLESAVPAIINESALDRDENAPLGETIETIPSRANGGFPIGSSTVGTG</sequence>
<dbReference type="Proteomes" id="UP000191500">
    <property type="component" value="Unassembled WGS sequence"/>
</dbReference>
<evidence type="ECO:0000256" key="1">
    <source>
        <dbReference type="SAM" id="SignalP"/>
    </source>
</evidence>
<keyword evidence="3" id="KW-1185">Reference proteome</keyword>
<keyword evidence="1" id="KW-0732">Signal</keyword>
<evidence type="ECO:0000313" key="3">
    <source>
        <dbReference type="Proteomes" id="UP000191500"/>
    </source>
</evidence>
<accession>A0A1V6V721</accession>
<gene>
    <name evidence="2" type="ORF">PENCOP_c001G06329</name>
</gene>
<comment type="caution">
    <text evidence="2">The sequence shown here is derived from an EMBL/GenBank/DDBJ whole genome shotgun (WGS) entry which is preliminary data.</text>
</comment>
<reference evidence="3" key="1">
    <citation type="journal article" date="2017" name="Nat. Microbiol.">
        <title>Global analysis of biosynthetic gene clusters reveals vast potential of secondary metabolite production in Penicillium species.</title>
        <authorList>
            <person name="Nielsen J.C."/>
            <person name="Grijseels S."/>
            <person name="Prigent S."/>
            <person name="Ji B."/>
            <person name="Dainat J."/>
            <person name="Nielsen K.F."/>
            <person name="Frisvad J.C."/>
            <person name="Workman M."/>
            <person name="Nielsen J."/>
        </authorList>
    </citation>
    <scope>NUCLEOTIDE SEQUENCE [LARGE SCALE GENOMIC DNA]</scope>
    <source>
        <strain evidence="3">IBT 31321</strain>
    </source>
</reference>
<name>A0A1V6V721_9EURO</name>
<dbReference type="EMBL" id="MDDG01000001">
    <property type="protein sequence ID" value="OQE46273.1"/>
    <property type="molecule type" value="Genomic_DNA"/>
</dbReference>
<dbReference type="AlphaFoldDB" id="A0A1V6V721"/>